<evidence type="ECO:0000256" key="2">
    <source>
        <dbReference type="ARBA" id="ARBA00022737"/>
    </source>
</evidence>
<feature type="repeat" description="WD" evidence="3">
    <location>
        <begin position="904"/>
        <end position="945"/>
    </location>
</feature>
<dbReference type="SMART" id="SM00320">
    <property type="entry name" value="WD40"/>
    <property type="match status" value="8"/>
</dbReference>
<feature type="repeat" description="WD" evidence="3">
    <location>
        <begin position="1033"/>
        <end position="1074"/>
    </location>
</feature>
<protein>
    <recommendedName>
        <fullName evidence="5">Nephrocystin 3-like N-terminal domain-containing protein</fullName>
    </recommendedName>
</protein>
<name>A0A9P7J465_9AGAM</name>
<dbReference type="Gene3D" id="3.40.50.300">
    <property type="entry name" value="P-loop containing nucleotide triphosphate hydrolases"/>
    <property type="match status" value="1"/>
</dbReference>
<evidence type="ECO:0000259" key="5">
    <source>
        <dbReference type="Pfam" id="PF24883"/>
    </source>
</evidence>
<dbReference type="PANTHER" id="PTHR19879:SF9">
    <property type="entry name" value="TRANSCRIPTION INITIATION FACTOR TFIID SUBUNIT 5"/>
    <property type="match status" value="1"/>
</dbReference>
<feature type="repeat" description="WD" evidence="3">
    <location>
        <begin position="1162"/>
        <end position="1197"/>
    </location>
</feature>
<dbReference type="GeneID" id="64599559"/>
<keyword evidence="2" id="KW-0677">Repeat</keyword>
<feature type="repeat" description="WD" evidence="3">
    <location>
        <begin position="1076"/>
        <end position="1117"/>
    </location>
</feature>
<dbReference type="InterPro" id="IPR056884">
    <property type="entry name" value="NPHP3-like_N"/>
</dbReference>
<dbReference type="InterPro" id="IPR036322">
    <property type="entry name" value="WD40_repeat_dom_sf"/>
</dbReference>
<dbReference type="CDD" id="cd00200">
    <property type="entry name" value="WD40"/>
    <property type="match status" value="1"/>
</dbReference>
<gene>
    <name evidence="6" type="ORF">HD556DRAFT_1438062</name>
</gene>
<dbReference type="InterPro" id="IPR027417">
    <property type="entry name" value="P-loop_NTPase"/>
</dbReference>
<dbReference type="PRINTS" id="PR00320">
    <property type="entry name" value="GPROTEINBRPT"/>
</dbReference>
<feature type="region of interest" description="Disordered" evidence="4">
    <location>
        <begin position="1"/>
        <end position="107"/>
    </location>
</feature>
<comment type="caution">
    <text evidence="6">The sequence shown here is derived from an EMBL/GenBank/DDBJ whole genome shotgun (WGS) entry which is preliminary data.</text>
</comment>
<sequence length="1294" mass="142756">MSEDNPPWKKRWGLLTQSRSNPHLAEERGQKAVSGPSSLPPSRNESRRGLSRLVPKYLGKVTKRFARQSPNPEPTVASSSAQDRLHPQKSQDLPPPTITPELNPDQSSDVGVANISLTITSEQPDPKVVKEKLVNAKSDLDGIKHVSGMVKNTASASDNLQSVSDTIDTFSPILAPLRVFNTVATTLADVHPYAKVALSIFTFASKMILDQANRDDAMSRLLSKISEVYALLTAREGLTRIASMLEIYGKLARQTLECADFVVHYSEMKSFWRRLGKHVFNETEAAIQRHNEVIDNLMQQFRDQMVLTTTETVHRIAEDLDVSGMEYIPGAGRNTSKNCLPGTREDILSEIKCWVRSMSEDVPRILWLSGTAGKGKSAIAHTIANWSQERGGMRACFCFDRTREAERRHEKIFTTIARDLADCDITMRGALARAVHDDNELKHTVDISRQWQELVIGPICEASKATTAPILLVIDALDESGDANTREQILRLLSGKVDVTSSQPAELPANIRIIIISRPLQDIRDTLGASHVRHVSMDDISPVSTLNDIQLYISTRLAGLGNLFNNAHFKVLAEKSDGLFEWARLACEYIKSTNRVGLGPMDRFDAVVAGTSEKGTRLLDIMYARILEEIMPKDERREAIPVFCSVMGQIIASLEPLPMPALTTMRIHFPDGRNRYNVQDVIISLDPQIPIHPLHASFYDFLTDESRSHDFFVNTSAVQRDLAFASLRVMDSERGLRFNICSLENSYLPNSSVPDLEKRVKESIPAELSYSCRFWGTHVSFTSFESSLAKEAEAFFDGERLLWWLEALALMKTLGGSVVTLSSIEEWFSGHAEFTHVSHATRDTLRFVRTFATTILRSTPHLYVSALPFAPTQSIMFRKFASKFPCTPRIVAGHVENWPQMEKILHANSRVNSVALSPDGKWIACGLDDETIQVWDIETGEALCPPLRGHTSYVMSVAFSLDGRRIISGSCDETVRVWDAKTGEALGSPLRGHTGYVLSIAISPDGKRIVSGSADETIRVWDLETGEAFGSPLKGHTEGVRCVTISPNGTHIVSGSYDSTIRVWDMETGEALGSPLQGHIGAVYSVAISPDGKHIVSGSEDKTIWVWDMETGEALGAPLQGHTDDVKSVAFMSDGNRIVSGSFDQTIRVWDAKNGEAVGSPLQGHTNRVRSVAVSPDGSRIVSGSEDNTIRVWDADTITRKALVTALESHIDSINSVAISPDGSSIVSGSDDRTVRVWDIKTGEALIVSIPIPFLARYLLNIFVTTLLHCFLTSAPYGTSARRSSGVALHNHSR</sequence>
<dbReference type="Gene3D" id="2.130.10.10">
    <property type="entry name" value="YVTN repeat-like/Quinoprotein amine dehydrogenase"/>
    <property type="match status" value="2"/>
</dbReference>
<dbReference type="RefSeq" id="XP_041165209.1">
    <property type="nucleotide sequence ID" value="XM_041305795.1"/>
</dbReference>
<keyword evidence="7" id="KW-1185">Reference proteome</keyword>
<evidence type="ECO:0000256" key="4">
    <source>
        <dbReference type="SAM" id="MobiDB-lite"/>
    </source>
</evidence>
<dbReference type="InterPro" id="IPR015943">
    <property type="entry name" value="WD40/YVTN_repeat-like_dom_sf"/>
</dbReference>
<evidence type="ECO:0000256" key="1">
    <source>
        <dbReference type="ARBA" id="ARBA00022574"/>
    </source>
</evidence>
<reference evidence="6" key="1">
    <citation type="journal article" date="2020" name="New Phytol.">
        <title>Comparative genomics reveals dynamic genome evolution in host specialist ectomycorrhizal fungi.</title>
        <authorList>
            <person name="Lofgren L.A."/>
            <person name="Nguyen N.H."/>
            <person name="Vilgalys R."/>
            <person name="Ruytinx J."/>
            <person name="Liao H.L."/>
            <person name="Branco S."/>
            <person name="Kuo A."/>
            <person name="LaButti K."/>
            <person name="Lipzen A."/>
            <person name="Andreopoulos W."/>
            <person name="Pangilinan J."/>
            <person name="Riley R."/>
            <person name="Hundley H."/>
            <person name="Na H."/>
            <person name="Barry K."/>
            <person name="Grigoriev I.V."/>
            <person name="Stajich J.E."/>
            <person name="Kennedy P.G."/>
        </authorList>
    </citation>
    <scope>NUCLEOTIDE SEQUENCE</scope>
    <source>
        <strain evidence="6">S12</strain>
    </source>
</reference>
<dbReference type="EMBL" id="JABBWE010000006">
    <property type="protein sequence ID" value="KAG1802017.1"/>
    <property type="molecule type" value="Genomic_DNA"/>
</dbReference>
<dbReference type="SUPFAM" id="SSF50978">
    <property type="entry name" value="WD40 repeat-like"/>
    <property type="match status" value="1"/>
</dbReference>
<feature type="domain" description="Nephrocystin 3-like N-terminal" evidence="5">
    <location>
        <begin position="342"/>
        <end position="518"/>
    </location>
</feature>
<feature type="repeat" description="WD" evidence="3">
    <location>
        <begin position="1119"/>
        <end position="1160"/>
    </location>
</feature>
<dbReference type="InterPro" id="IPR019775">
    <property type="entry name" value="WD40_repeat_CS"/>
</dbReference>
<dbReference type="Pfam" id="PF00400">
    <property type="entry name" value="WD40"/>
    <property type="match status" value="8"/>
</dbReference>
<organism evidence="6 7">
    <name type="scientific">Suillus plorans</name>
    <dbReference type="NCBI Taxonomy" id="116603"/>
    <lineage>
        <taxon>Eukaryota</taxon>
        <taxon>Fungi</taxon>
        <taxon>Dikarya</taxon>
        <taxon>Basidiomycota</taxon>
        <taxon>Agaricomycotina</taxon>
        <taxon>Agaricomycetes</taxon>
        <taxon>Agaricomycetidae</taxon>
        <taxon>Boletales</taxon>
        <taxon>Suillineae</taxon>
        <taxon>Suillaceae</taxon>
        <taxon>Suillus</taxon>
    </lineage>
</organism>
<dbReference type="PROSITE" id="PS00678">
    <property type="entry name" value="WD_REPEATS_1"/>
    <property type="match status" value="7"/>
</dbReference>
<proteinExistence type="predicted"/>
<feature type="repeat" description="WD" evidence="3">
    <location>
        <begin position="1207"/>
        <end position="1248"/>
    </location>
</feature>
<evidence type="ECO:0000256" key="3">
    <source>
        <dbReference type="PROSITE-ProRule" id="PRU00221"/>
    </source>
</evidence>
<keyword evidence="1 3" id="KW-0853">WD repeat</keyword>
<dbReference type="Proteomes" id="UP000719766">
    <property type="component" value="Unassembled WGS sequence"/>
</dbReference>
<dbReference type="PANTHER" id="PTHR19879">
    <property type="entry name" value="TRANSCRIPTION INITIATION FACTOR TFIID"/>
    <property type="match status" value="1"/>
</dbReference>
<dbReference type="SUPFAM" id="SSF52540">
    <property type="entry name" value="P-loop containing nucleoside triphosphate hydrolases"/>
    <property type="match status" value="1"/>
</dbReference>
<accession>A0A9P7J465</accession>
<evidence type="ECO:0000313" key="7">
    <source>
        <dbReference type="Proteomes" id="UP000719766"/>
    </source>
</evidence>
<dbReference type="InterPro" id="IPR020472">
    <property type="entry name" value="WD40_PAC1"/>
</dbReference>
<dbReference type="InterPro" id="IPR001680">
    <property type="entry name" value="WD40_rpt"/>
</dbReference>
<dbReference type="PROSITE" id="PS50082">
    <property type="entry name" value="WD_REPEATS_2"/>
    <property type="match status" value="8"/>
</dbReference>
<evidence type="ECO:0000313" key="6">
    <source>
        <dbReference type="EMBL" id="KAG1802017.1"/>
    </source>
</evidence>
<dbReference type="Pfam" id="PF24883">
    <property type="entry name" value="NPHP3_N"/>
    <property type="match status" value="1"/>
</dbReference>
<feature type="repeat" description="WD" evidence="3">
    <location>
        <begin position="990"/>
        <end position="1031"/>
    </location>
</feature>
<dbReference type="OrthoDB" id="163438at2759"/>
<feature type="repeat" description="WD" evidence="3">
    <location>
        <begin position="947"/>
        <end position="988"/>
    </location>
</feature>
<dbReference type="PROSITE" id="PS50294">
    <property type="entry name" value="WD_REPEATS_REGION"/>
    <property type="match status" value="8"/>
</dbReference>